<evidence type="ECO:0000313" key="5">
    <source>
        <dbReference type="EMBL" id="MCO6047092.1"/>
    </source>
</evidence>
<evidence type="ECO:0000256" key="1">
    <source>
        <dbReference type="ARBA" id="ARBA00010641"/>
    </source>
</evidence>
<dbReference type="InterPro" id="IPR013325">
    <property type="entry name" value="RNA_pol_sigma_r2"/>
</dbReference>
<dbReference type="InterPro" id="IPR039425">
    <property type="entry name" value="RNA_pol_sigma-70-like"/>
</dbReference>
<comment type="similarity">
    <text evidence="1">Belongs to the sigma-70 factor family. ECF subfamily.</text>
</comment>
<evidence type="ECO:0000256" key="4">
    <source>
        <dbReference type="ARBA" id="ARBA00023163"/>
    </source>
</evidence>
<keyword evidence="4" id="KW-0804">Transcription</keyword>
<keyword evidence="3" id="KW-0731">Sigma factor</keyword>
<dbReference type="Gene3D" id="1.10.1740.10">
    <property type="match status" value="1"/>
</dbReference>
<dbReference type="InterPro" id="IPR014284">
    <property type="entry name" value="RNA_pol_sigma-70_dom"/>
</dbReference>
<dbReference type="InterPro" id="IPR014331">
    <property type="entry name" value="RNA_pol_sigma70_ECF_RHOBA"/>
</dbReference>
<dbReference type="AlphaFoldDB" id="A0A9X2FFK6"/>
<dbReference type="Proteomes" id="UP001155241">
    <property type="component" value="Unassembled WGS sequence"/>
</dbReference>
<dbReference type="InterPro" id="IPR036388">
    <property type="entry name" value="WH-like_DNA-bd_sf"/>
</dbReference>
<dbReference type="InterPro" id="IPR013324">
    <property type="entry name" value="RNA_pol_sigma_r3/r4-like"/>
</dbReference>
<reference evidence="5" key="1">
    <citation type="submission" date="2022-06" db="EMBL/GenBank/DDBJ databases">
        <title>Aeoliella straminimaris, a novel planctomycete from sediments.</title>
        <authorList>
            <person name="Vitorino I.R."/>
            <person name="Lage O.M."/>
        </authorList>
    </citation>
    <scope>NUCLEOTIDE SEQUENCE</scope>
    <source>
        <strain evidence="5">ICT_H6.2</strain>
    </source>
</reference>
<dbReference type="RefSeq" id="WP_252855205.1">
    <property type="nucleotide sequence ID" value="NZ_JAMXLR010000089.1"/>
</dbReference>
<keyword evidence="2" id="KW-0805">Transcription regulation</keyword>
<dbReference type="NCBIfam" id="TIGR02937">
    <property type="entry name" value="sigma70-ECF"/>
    <property type="match status" value="1"/>
</dbReference>
<keyword evidence="6" id="KW-1185">Reference proteome</keyword>
<dbReference type="PANTHER" id="PTHR43133">
    <property type="entry name" value="RNA POLYMERASE ECF-TYPE SIGMA FACTO"/>
    <property type="match status" value="1"/>
</dbReference>
<dbReference type="SUPFAM" id="SSF88659">
    <property type="entry name" value="Sigma3 and sigma4 domains of RNA polymerase sigma factors"/>
    <property type="match status" value="1"/>
</dbReference>
<comment type="caution">
    <text evidence="5">The sequence shown here is derived from an EMBL/GenBank/DDBJ whole genome shotgun (WGS) entry which is preliminary data.</text>
</comment>
<dbReference type="SUPFAM" id="SSF88946">
    <property type="entry name" value="Sigma2 domain of RNA polymerase sigma factors"/>
    <property type="match status" value="1"/>
</dbReference>
<name>A0A9X2FFK6_9BACT</name>
<protein>
    <submittedName>
        <fullName evidence="5">Sigma-70 family RNA polymerase sigma factor</fullName>
    </submittedName>
</protein>
<dbReference type="PANTHER" id="PTHR43133:SF51">
    <property type="entry name" value="RNA POLYMERASE SIGMA FACTOR"/>
    <property type="match status" value="1"/>
</dbReference>
<proteinExistence type="inferred from homology"/>
<evidence type="ECO:0000256" key="2">
    <source>
        <dbReference type="ARBA" id="ARBA00023015"/>
    </source>
</evidence>
<organism evidence="5 6">
    <name type="scientific">Aeoliella straminimaris</name>
    <dbReference type="NCBI Taxonomy" id="2954799"/>
    <lineage>
        <taxon>Bacteria</taxon>
        <taxon>Pseudomonadati</taxon>
        <taxon>Planctomycetota</taxon>
        <taxon>Planctomycetia</taxon>
        <taxon>Pirellulales</taxon>
        <taxon>Lacipirellulaceae</taxon>
        <taxon>Aeoliella</taxon>
    </lineage>
</organism>
<dbReference type="NCBIfam" id="TIGR02989">
    <property type="entry name" value="Sig-70_gvs1"/>
    <property type="match status" value="1"/>
</dbReference>
<evidence type="ECO:0000256" key="3">
    <source>
        <dbReference type="ARBA" id="ARBA00023082"/>
    </source>
</evidence>
<dbReference type="GO" id="GO:0016987">
    <property type="term" value="F:sigma factor activity"/>
    <property type="evidence" value="ECO:0007669"/>
    <property type="project" value="UniProtKB-KW"/>
</dbReference>
<dbReference type="EMBL" id="JAMXLR010000089">
    <property type="protein sequence ID" value="MCO6047092.1"/>
    <property type="molecule type" value="Genomic_DNA"/>
</dbReference>
<sequence length="181" mass="20776">MPQSQAISAGQFVQLVVKYEWRFRGFVATMLASTSDIDEVVQNSLLVAWEKLGEFSYTDETPDESFVRWVCTIARYQSLRLHQQRVGTSLIFDDALIERLTATQLEEAPLLEVQRTALKGCIEKLVSDDKDLVQRRYTSGQTVEELATWTGKTKSAVYKSLKRIRNVLMRCIEQTTRQEGF</sequence>
<dbReference type="GO" id="GO:0006352">
    <property type="term" value="P:DNA-templated transcription initiation"/>
    <property type="evidence" value="ECO:0007669"/>
    <property type="project" value="InterPro"/>
</dbReference>
<gene>
    <name evidence="5" type="ORF">NG895_24610</name>
</gene>
<accession>A0A9X2FFK6</accession>
<dbReference type="Gene3D" id="1.10.10.10">
    <property type="entry name" value="Winged helix-like DNA-binding domain superfamily/Winged helix DNA-binding domain"/>
    <property type="match status" value="1"/>
</dbReference>
<evidence type="ECO:0000313" key="6">
    <source>
        <dbReference type="Proteomes" id="UP001155241"/>
    </source>
</evidence>